<dbReference type="SUPFAM" id="SSF46955">
    <property type="entry name" value="Putative DNA-binding domain"/>
    <property type="match status" value="1"/>
</dbReference>
<name>A0ABR5DXB2_9HYPH</name>
<dbReference type="InterPro" id="IPR009061">
    <property type="entry name" value="DNA-bd_dom_put_sf"/>
</dbReference>
<dbReference type="InterPro" id="IPR000551">
    <property type="entry name" value="MerR-type_HTH_dom"/>
</dbReference>
<dbReference type="Gene3D" id="1.10.1660.10">
    <property type="match status" value="1"/>
</dbReference>
<evidence type="ECO:0000313" key="3">
    <source>
        <dbReference type="Proteomes" id="UP000033519"/>
    </source>
</evidence>
<accession>A0ABR5DXB2</accession>
<dbReference type="Pfam" id="PF00376">
    <property type="entry name" value="MerR"/>
    <property type="match status" value="1"/>
</dbReference>
<comment type="caution">
    <text evidence="2">The sequence shown here is derived from an EMBL/GenBank/DDBJ whole genome shotgun (WGS) entry which is preliminary data.</text>
</comment>
<proteinExistence type="predicted"/>
<dbReference type="Proteomes" id="UP000033519">
    <property type="component" value="Unassembled WGS sequence"/>
</dbReference>
<evidence type="ECO:0000313" key="2">
    <source>
        <dbReference type="EMBL" id="KKC32654.1"/>
    </source>
</evidence>
<feature type="domain" description="HTH merR-type" evidence="1">
    <location>
        <begin position="33"/>
        <end position="59"/>
    </location>
</feature>
<protein>
    <recommendedName>
        <fullName evidence="1">HTH merR-type domain-containing protein</fullName>
    </recommendedName>
</protein>
<organism evidence="2 3">
    <name type="scientific">Devosia psychrophila</name>
    <dbReference type="NCBI Taxonomy" id="728005"/>
    <lineage>
        <taxon>Bacteria</taxon>
        <taxon>Pseudomonadati</taxon>
        <taxon>Pseudomonadota</taxon>
        <taxon>Alphaproteobacteria</taxon>
        <taxon>Hyphomicrobiales</taxon>
        <taxon>Devosiaceae</taxon>
        <taxon>Devosia</taxon>
    </lineage>
</organism>
<gene>
    <name evidence="2" type="ORF">WH91_12545</name>
</gene>
<evidence type="ECO:0000259" key="1">
    <source>
        <dbReference type="Pfam" id="PF00376"/>
    </source>
</evidence>
<sequence length="89" mass="10528">MDIVHIKSLCDLPISFVEGSMAVLRARGVEFITIEEFADLAGVNVKTLRRDQAKGLLPPRYWRHRQFFYRSEQVHIWIEMSRFHGRKAR</sequence>
<reference evidence="2 3" key="1">
    <citation type="submission" date="2015-03" db="EMBL/GenBank/DDBJ databases">
        <authorList>
            <person name="Lepp D."/>
            <person name="Hassan Y.I."/>
            <person name="Li X.-Z."/>
            <person name="Zhou T."/>
        </authorList>
    </citation>
    <scope>NUCLEOTIDE SEQUENCE [LARGE SCALE GENOMIC DNA]</scope>
    <source>
        <strain evidence="2 3">Cr7-05</strain>
    </source>
</reference>
<dbReference type="EMBL" id="LAPV01000129">
    <property type="protein sequence ID" value="KKC32654.1"/>
    <property type="molecule type" value="Genomic_DNA"/>
</dbReference>
<keyword evidence="3" id="KW-1185">Reference proteome</keyword>